<dbReference type="PANTHER" id="PTHR43149:SF1">
    <property type="entry name" value="DELTA(3,5)-DELTA(2,4)-DIENOYL-COA ISOMERASE, MITOCHONDRIAL"/>
    <property type="match status" value="1"/>
</dbReference>
<dbReference type="InterPro" id="IPR014748">
    <property type="entry name" value="Enoyl-CoA_hydra_C"/>
</dbReference>
<evidence type="ECO:0000256" key="3">
    <source>
        <dbReference type="ARBA" id="ARBA00022832"/>
    </source>
</evidence>
<keyword evidence="3" id="KW-0276">Fatty acid metabolism</keyword>
<dbReference type="GO" id="GO:0005739">
    <property type="term" value="C:mitochondrion"/>
    <property type="evidence" value="ECO:0007669"/>
    <property type="project" value="TreeGrafter"/>
</dbReference>
<gene>
    <name evidence="6" type="ORF">AWJ20_4385</name>
</gene>
<dbReference type="OrthoDB" id="14970at2759"/>
<evidence type="ECO:0000256" key="2">
    <source>
        <dbReference type="ARBA" id="ARBA00005254"/>
    </source>
</evidence>
<dbReference type="GeneID" id="30036511"/>
<accession>A0A167CDY9</accession>
<dbReference type="PANTHER" id="PTHR43149">
    <property type="entry name" value="ENOYL-COA HYDRATASE"/>
    <property type="match status" value="1"/>
</dbReference>
<dbReference type="UniPathway" id="UPA00659"/>
<protein>
    <submittedName>
        <fullName evidence="6">Uncharacterized protein</fullName>
    </submittedName>
</protein>
<dbReference type="InterPro" id="IPR029045">
    <property type="entry name" value="ClpP/crotonase-like_dom_sf"/>
</dbReference>
<dbReference type="InterPro" id="IPR045002">
    <property type="entry name" value="Ech1-like"/>
</dbReference>
<keyword evidence="7" id="KW-1185">Reference proteome</keyword>
<dbReference type="Gene3D" id="3.90.226.10">
    <property type="entry name" value="2-enoyl-CoA Hydratase, Chain A, domain 1"/>
    <property type="match status" value="2"/>
</dbReference>
<evidence type="ECO:0000256" key="5">
    <source>
        <dbReference type="ARBA" id="ARBA00023235"/>
    </source>
</evidence>
<dbReference type="FunFam" id="1.10.12.10:FF:000004">
    <property type="entry name" value="Delta3,5-delta2,4-dienoyl-CoA isomerase"/>
    <property type="match status" value="1"/>
</dbReference>
<evidence type="ECO:0000256" key="4">
    <source>
        <dbReference type="ARBA" id="ARBA00023098"/>
    </source>
</evidence>
<dbReference type="RefSeq" id="XP_018734042.1">
    <property type="nucleotide sequence ID" value="XM_018881449.1"/>
</dbReference>
<dbReference type="Proteomes" id="UP000189580">
    <property type="component" value="Chromosome c"/>
</dbReference>
<comment type="pathway">
    <text evidence="1">Lipid metabolism; fatty acid beta-oxidation.</text>
</comment>
<evidence type="ECO:0000313" key="6">
    <source>
        <dbReference type="EMBL" id="ANB11565.1"/>
    </source>
</evidence>
<keyword evidence="5" id="KW-0413">Isomerase</keyword>
<dbReference type="GO" id="GO:0051750">
    <property type="term" value="F:delta(3,5)-delta(2,4)-dienoyl-CoA isomerase activity"/>
    <property type="evidence" value="ECO:0007669"/>
    <property type="project" value="TreeGrafter"/>
</dbReference>
<sequence>MTDYSSYKYYRVTKPAEFVLHVEFNRPKVRNAVHRDSYLEYHNIFQKADIDPDVRVVLLSGVGSAFCAGLDVKSSQFPSETDETSRKGIQIYRHIKEFQNAIHAPYKLSKRRCLFASGGWGAAPDPAAPLASLESGRLRSQHLLRSRSYGVWGGAPAAGGKGPGPDLTDAAVIAVAHGACVGLGIDIISAVDIRYASRDAILSVREVVIGMAADIGSLQRLPRIVGNTSWLKEATYTGRDFSADEGKEQGLISKVFDTKEQALEGALALAKDIAEKSPIAVYGSKRSLNYAKEHSIESGLDQIAEFNGHGLGEDFVNGIMAAFSKSKPRYEKL</sequence>
<dbReference type="Gene3D" id="1.10.12.10">
    <property type="entry name" value="Lyase 2-enoyl-coa Hydratase, Chain A, domain 2"/>
    <property type="match status" value="1"/>
</dbReference>
<evidence type="ECO:0000256" key="1">
    <source>
        <dbReference type="ARBA" id="ARBA00005005"/>
    </source>
</evidence>
<dbReference type="CDD" id="cd06558">
    <property type="entry name" value="crotonase-like"/>
    <property type="match status" value="1"/>
</dbReference>
<dbReference type="AlphaFoldDB" id="A0A167CDY9"/>
<dbReference type="SUPFAM" id="SSF52096">
    <property type="entry name" value="ClpP/crotonase"/>
    <property type="match status" value="2"/>
</dbReference>
<proteinExistence type="inferred from homology"/>
<organism evidence="6 7">
    <name type="scientific">Sugiyamaella lignohabitans</name>
    <dbReference type="NCBI Taxonomy" id="796027"/>
    <lineage>
        <taxon>Eukaryota</taxon>
        <taxon>Fungi</taxon>
        <taxon>Dikarya</taxon>
        <taxon>Ascomycota</taxon>
        <taxon>Saccharomycotina</taxon>
        <taxon>Dipodascomycetes</taxon>
        <taxon>Dipodascales</taxon>
        <taxon>Trichomonascaceae</taxon>
        <taxon>Sugiyamaella</taxon>
    </lineage>
</organism>
<reference evidence="6 7" key="1">
    <citation type="submission" date="2016-02" db="EMBL/GenBank/DDBJ databases">
        <title>Complete genome sequence and transcriptome regulation of the pentose utilising yeast Sugiyamaella lignohabitans.</title>
        <authorList>
            <person name="Bellasio M."/>
            <person name="Peymann A."/>
            <person name="Valli M."/>
            <person name="Sipitzky M."/>
            <person name="Graf A."/>
            <person name="Sauer M."/>
            <person name="Marx H."/>
            <person name="Mattanovich D."/>
        </authorList>
    </citation>
    <scope>NUCLEOTIDE SEQUENCE [LARGE SCALE GENOMIC DNA]</scope>
    <source>
        <strain evidence="6 7">CBS 10342</strain>
    </source>
</reference>
<dbReference type="EMBL" id="CP014500">
    <property type="protein sequence ID" value="ANB11565.1"/>
    <property type="molecule type" value="Genomic_DNA"/>
</dbReference>
<name>A0A167CDY9_9ASCO</name>
<dbReference type="Pfam" id="PF00378">
    <property type="entry name" value="ECH_1"/>
    <property type="match status" value="2"/>
</dbReference>
<dbReference type="KEGG" id="slb:AWJ20_4385"/>
<keyword evidence="4" id="KW-0443">Lipid metabolism</keyword>
<comment type="similarity">
    <text evidence="2">Belongs to the enoyl-CoA hydratase/isomerase family.</text>
</comment>
<dbReference type="InterPro" id="IPR001753">
    <property type="entry name" value="Enoyl-CoA_hydra/iso"/>
</dbReference>
<dbReference type="GO" id="GO:0006635">
    <property type="term" value="P:fatty acid beta-oxidation"/>
    <property type="evidence" value="ECO:0007669"/>
    <property type="project" value="UniProtKB-UniPathway"/>
</dbReference>
<evidence type="ECO:0000313" key="7">
    <source>
        <dbReference type="Proteomes" id="UP000189580"/>
    </source>
</evidence>